<reference evidence="2 3" key="1">
    <citation type="submission" date="2016-11" db="EMBL/GenBank/DDBJ databases">
        <authorList>
            <person name="Jaros S."/>
            <person name="Januszkiewicz K."/>
            <person name="Wedrychowicz H."/>
        </authorList>
    </citation>
    <scope>NUCLEOTIDE SEQUENCE [LARGE SCALE GENOMIC DNA]</scope>
    <source>
        <strain evidence="2 3">DSM 17918</strain>
    </source>
</reference>
<feature type="transmembrane region" description="Helical" evidence="1">
    <location>
        <begin position="12"/>
        <end position="31"/>
    </location>
</feature>
<sequence>MRILKDKKGEGMFFFYMMLILIAGMFLALHFDTTMLILQRGKLYAIADEAANKAAWEVYKWDKQGIESGGKPNVSADMILAASIAQKVFLDSGYTLQNAKAHLDGTYLVVEGDINSVYVQSILPAGTSNVRFHVEGRANLKKIKRGG</sequence>
<protein>
    <recommendedName>
        <fullName evidence="4">Flp pilus-assembly TadE/G-like</fullName>
    </recommendedName>
</protein>
<dbReference type="RefSeq" id="WP_073344482.1">
    <property type="nucleotide sequence ID" value="NZ_FQVH01000022.1"/>
</dbReference>
<evidence type="ECO:0000256" key="1">
    <source>
        <dbReference type="SAM" id="Phobius"/>
    </source>
</evidence>
<gene>
    <name evidence="2" type="ORF">SAMN02746089_01874</name>
</gene>
<dbReference type="Proteomes" id="UP000184088">
    <property type="component" value="Unassembled WGS sequence"/>
</dbReference>
<keyword evidence="1" id="KW-1133">Transmembrane helix</keyword>
<organism evidence="2 3">
    <name type="scientific">Caldanaerobius fijiensis DSM 17918</name>
    <dbReference type="NCBI Taxonomy" id="1121256"/>
    <lineage>
        <taxon>Bacteria</taxon>
        <taxon>Bacillati</taxon>
        <taxon>Bacillota</taxon>
        <taxon>Clostridia</taxon>
        <taxon>Thermoanaerobacterales</taxon>
        <taxon>Thermoanaerobacteraceae</taxon>
        <taxon>Caldanaerobius</taxon>
    </lineage>
</organism>
<name>A0A1M5BIR3_9THEO</name>
<evidence type="ECO:0008006" key="4">
    <source>
        <dbReference type="Google" id="ProtNLM"/>
    </source>
</evidence>
<keyword evidence="1" id="KW-0812">Transmembrane</keyword>
<evidence type="ECO:0000313" key="2">
    <source>
        <dbReference type="EMBL" id="SHF42102.1"/>
    </source>
</evidence>
<accession>A0A1M5BIR3</accession>
<dbReference type="OrthoDB" id="406940at186801"/>
<keyword evidence="1" id="KW-0472">Membrane</keyword>
<dbReference type="STRING" id="1121256.SAMN02746089_01874"/>
<keyword evidence="3" id="KW-1185">Reference proteome</keyword>
<evidence type="ECO:0000313" key="3">
    <source>
        <dbReference type="Proteomes" id="UP000184088"/>
    </source>
</evidence>
<proteinExistence type="predicted"/>
<dbReference type="AlphaFoldDB" id="A0A1M5BIR3"/>
<dbReference type="EMBL" id="FQVH01000022">
    <property type="protein sequence ID" value="SHF42102.1"/>
    <property type="molecule type" value="Genomic_DNA"/>
</dbReference>